<feature type="compositionally biased region" description="Basic and acidic residues" evidence="1">
    <location>
        <begin position="313"/>
        <end position="329"/>
    </location>
</feature>
<reference evidence="2 3" key="1">
    <citation type="submission" date="2018-12" db="EMBL/GenBank/DDBJ databases">
        <title>Draft genome sequence of Embleya hyalina NBRC 13850T.</title>
        <authorList>
            <person name="Komaki H."/>
            <person name="Hosoyama A."/>
            <person name="Kimura A."/>
            <person name="Ichikawa N."/>
            <person name="Tamura T."/>
        </authorList>
    </citation>
    <scope>NUCLEOTIDE SEQUENCE [LARGE SCALE GENOMIC DNA]</scope>
    <source>
        <strain evidence="2 3">NBRC 13850</strain>
    </source>
</reference>
<proteinExistence type="predicted"/>
<evidence type="ECO:0000313" key="2">
    <source>
        <dbReference type="EMBL" id="GCD94049.1"/>
    </source>
</evidence>
<dbReference type="OrthoDB" id="1625426at2"/>
<protein>
    <recommendedName>
        <fullName evidence="4">AAA+ ATPase domain-containing protein</fullName>
    </recommendedName>
</protein>
<dbReference type="InterPro" id="IPR027417">
    <property type="entry name" value="P-loop_NTPase"/>
</dbReference>
<feature type="region of interest" description="Disordered" evidence="1">
    <location>
        <begin position="295"/>
        <end position="343"/>
    </location>
</feature>
<dbReference type="Pfam" id="PF13479">
    <property type="entry name" value="AAA_24"/>
    <property type="match status" value="1"/>
</dbReference>
<evidence type="ECO:0008006" key="4">
    <source>
        <dbReference type="Google" id="ProtNLM"/>
    </source>
</evidence>
<sequence length="513" mass="53944">MTFTFQPATREQAKARIALAGPPGSGKTFTGLTLLSEMTDRIAVIDTERGSASKYAGGAAGFEFDVLQLSTFDPRDLPKALAAAAAAGYGGVMVDSLSHFWSGSGGMLELVDAMGKRAGSGGGFGGWKDARPFERAMIDALLAYPGHVLVTMRTKVEWLITEDERNRKKITKVGTKAEQREGIEYEFDIVGDLDQENTLVVSKSRCPALSGRVVNRPGADIATDILGWLNDGVEVVDPATYLDRAVAADATWDGLRELHAEVTRRQLVGSAVLHPVTGVPTTLGAVIVERGHQVRAAAAEAPSSPPPAADSVRQPEREQHTEAAPERAPEQAAAGAPPVDPLPGLLGEIRAGWTDRVALAACRQTATDQGLLERPVPTKDGGSIPLFRMIDDQLTGLAGTRPQPVQQAASPAAAQVPPPGEWGQAEPQRASAGQTRAIATVMNAVGVQSSERARRLAIVSGIVGRQVLTMKDLTVPEAGRVLDALNLVQQMPTDGGAAELGRYADAAATSRAA</sequence>
<dbReference type="AlphaFoldDB" id="A0A401YHK5"/>
<name>A0A401YHK5_9ACTN</name>
<keyword evidence="3" id="KW-1185">Reference proteome</keyword>
<dbReference type="EMBL" id="BIFH01000015">
    <property type="protein sequence ID" value="GCD94049.1"/>
    <property type="molecule type" value="Genomic_DNA"/>
</dbReference>
<accession>A0A401YHK5</accession>
<gene>
    <name evidence="2" type="ORF">EHYA_01705</name>
</gene>
<dbReference type="RefSeq" id="WP_126636280.1">
    <property type="nucleotide sequence ID" value="NZ_BIFH01000015.1"/>
</dbReference>
<comment type="caution">
    <text evidence="2">The sequence shown here is derived from an EMBL/GenBank/DDBJ whole genome shotgun (WGS) entry which is preliminary data.</text>
</comment>
<evidence type="ECO:0000256" key="1">
    <source>
        <dbReference type="SAM" id="MobiDB-lite"/>
    </source>
</evidence>
<dbReference type="Proteomes" id="UP000286931">
    <property type="component" value="Unassembled WGS sequence"/>
</dbReference>
<dbReference type="SUPFAM" id="SSF52540">
    <property type="entry name" value="P-loop containing nucleoside triphosphate hydrolases"/>
    <property type="match status" value="1"/>
</dbReference>
<evidence type="ECO:0000313" key="3">
    <source>
        <dbReference type="Proteomes" id="UP000286931"/>
    </source>
</evidence>
<organism evidence="2 3">
    <name type="scientific">Embleya hyalina</name>
    <dbReference type="NCBI Taxonomy" id="516124"/>
    <lineage>
        <taxon>Bacteria</taxon>
        <taxon>Bacillati</taxon>
        <taxon>Actinomycetota</taxon>
        <taxon>Actinomycetes</taxon>
        <taxon>Kitasatosporales</taxon>
        <taxon>Streptomycetaceae</taxon>
        <taxon>Embleya</taxon>
    </lineage>
</organism>